<name>A0A0M2NMH8_9FIRM</name>
<sequence length="165" mass="18812">MKVYNEKFEVQSDRRPTFDDVTTTVREILRRSEIQNGTVLVYTGHTTCSVQIQEFSDGQTYWGTELIMQDLANVLAKIIPTCTAEGQYMHPCPRHIELAGKDRNEQPAWSLNTDAHLRSVVMGRSVTMPVIDGELQLGEFGCIYFGDWDQVRARKRTVIVQVMGE</sequence>
<reference evidence="2 3" key="1">
    <citation type="submission" date="2015-04" db="EMBL/GenBank/DDBJ databases">
        <title>Draft genome sequence of bacteremic isolate Catabacter hongkongensis type strain HKU16T.</title>
        <authorList>
            <person name="Lau S.K."/>
            <person name="Teng J.L."/>
            <person name="Huang Y."/>
            <person name="Curreem S.O."/>
            <person name="Tsui S.K."/>
            <person name="Woo P.C."/>
        </authorList>
    </citation>
    <scope>NUCLEOTIDE SEQUENCE [LARGE SCALE GENOMIC DNA]</scope>
    <source>
        <strain evidence="2 3">HKU16</strain>
    </source>
</reference>
<dbReference type="STRING" id="270498.CHK_0778"/>
<dbReference type="InterPro" id="IPR001602">
    <property type="entry name" value="UPF0047_YjbQ-like"/>
</dbReference>
<gene>
    <name evidence="2" type="ORF">CHK_0778</name>
</gene>
<dbReference type="NCBIfam" id="TIGR00149">
    <property type="entry name" value="TIGR00149_YjbQ"/>
    <property type="match status" value="1"/>
</dbReference>
<evidence type="ECO:0000256" key="1">
    <source>
        <dbReference type="ARBA" id="ARBA00005534"/>
    </source>
</evidence>
<dbReference type="AlphaFoldDB" id="A0A0M2NMH8"/>
<dbReference type="SUPFAM" id="SSF111038">
    <property type="entry name" value="YjbQ-like"/>
    <property type="match status" value="1"/>
</dbReference>
<keyword evidence="3" id="KW-1185">Reference proteome</keyword>
<evidence type="ECO:0000313" key="3">
    <source>
        <dbReference type="Proteomes" id="UP000034076"/>
    </source>
</evidence>
<organism evidence="2 3">
    <name type="scientific">Christensenella hongkongensis</name>
    <dbReference type="NCBI Taxonomy" id="270498"/>
    <lineage>
        <taxon>Bacteria</taxon>
        <taxon>Bacillati</taxon>
        <taxon>Bacillota</taxon>
        <taxon>Clostridia</taxon>
        <taxon>Christensenellales</taxon>
        <taxon>Christensenellaceae</taxon>
        <taxon>Christensenella</taxon>
    </lineage>
</organism>
<proteinExistence type="inferred from homology"/>
<comment type="similarity">
    <text evidence="1">Belongs to the UPF0047 family.</text>
</comment>
<dbReference type="Proteomes" id="UP000034076">
    <property type="component" value="Unassembled WGS sequence"/>
</dbReference>
<dbReference type="RefSeq" id="WP_046442724.1">
    <property type="nucleotide sequence ID" value="NZ_LAYJ01000068.1"/>
</dbReference>
<dbReference type="PANTHER" id="PTHR30615:SF8">
    <property type="entry name" value="UPF0047 PROTEIN C4A8.02C"/>
    <property type="match status" value="1"/>
</dbReference>
<accession>A0A0M2NMH8</accession>
<dbReference type="PANTHER" id="PTHR30615">
    <property type="entry name" value="UNCHARACTERIZED PROTEIN YJBQ-RELATED"/>
    <property type="match status" value="1"/>
</dbReference>
<protein>
    <submittedName>
        <fullName evidence="2">UPF0047 protein Bsu YugU</fullName>
    </submittedName>
</protein>
<comment type="caution">
    <text evidence="2">The sequence shown here is derived from an EMBL/GenBank/DDBJ whole genome shotgun (WGS) entry which is preliminary data.</text>
</comment>
<dbReference type="Pfam" id="PF01894">
    <property type="entry name" value="YjbQ"/>
    <property type="match status" value="1"/>
</dbReference>
<dbReference type="InterPro" id="IPR035917">
    <property type="entry name" value="YjbQ-like_sf"/>
</dbReference>
<evidence type="ECO:0000313" key="2">
    <source>
        <dbReference type="EMBL" id="KKI51612.1"/>
    </source>
</evidence>
<dbReference type="EMBL" id="LAYJ01000068">
    <property type="protein sequence ID" value="KKI51612.1"/>
    <property type="molecule type" value="Genomic_DNA"/>
</dbReference>
<dbReference type="Gene3D" id="2.60.120.460">
    <property type="entry name" value="YjbQ-like"/>
    <property type="match status" value="1"/>
</dbReference>
<dbReference type="OrthoDB" id="9801725at2"/>